<evidence type="ECO:0000256" key="17">
    <source>
        <dbReference type="SAM" id="Phobius"/>
    </source>
</evidence>
<dbReference type="Gene3D" id="3.40.50.720">
    <property type="entry name" value="NAD(P)-binding Rossmann-like Domain"/>
    <property type="match status" value="1"/>
</dbReference>
<feature type="transmembrane region" description="Helical" evidence="17">
    <location>
        <begin position="833"/>
        <end position="851"/>
    </location>
</feature>
<dbReference type="InterPro" id="IPR046342">
    <property type="entry name" value="CBS_dom_sf"/>
</dbReference>
<dbReference type="InterPro" id="IPR011032">
    <property type="entry name" value="GroES-like_sf"/>
</dbReference>
<dbReference type="SUPFAM" id="SSF51735">
    <property type="entry name" value="NAD(P)-binding Rossmann-fold domains"/>
    <property type="match status" value="1"/>
</dbReference>
<evidence type="ECO:0000256" key="5">
    <source>
        <dbReference type="ARBA" id="ARBA00022692"/>
    </source>
</evidence>
<feature type="transmembrane region" description="Helical" evidence="17">
    <location>
        <begin position="705"/>
        <end position="722"/>
    </location>
</feature>
<feature type="transmembrane region" description="Helical" evidence="17">
    <location>
        <begin position="1019"/>
        <end position="1043"/>
    </location>
</feature>
<keyword evidence="5 17" id="KW-0812">Transmembrane</keyword>
<dbReference type="FunFam" id="3.10.580.10:FF:000119">
    <property type="entry name" value="Chloride channel protein"/>
    <property type="match status" value="1"/>
</dbReference>
<keyword evidence="11" id="KW-0406">Ion transport</keyword>
<name>A0A6A6IFH8_9PLEO</name>
<evidence type="ECO:0000256" key="13">
    <source>
        <dbReference type="ARBA" id="ARBA00023214"/>
    </source>
</evidence>
<evidence type="ECO:0000256" key="3">
    <source>
        <dbReference type="ARBA" id="ARBA00008072"/>
    </source>
</evidence>
<dbReference type="Pfam" id="PF00571">
    <property type="entry name" value="CBS"/>
    <property type="match status" value="1"/>
</dbReference>
<protein>
    <recommendedName>
        <fullName evidence="18">CBS domain-containing protein</fullName>
    </recommendedName>
</protein>
<dbReference type="SMART" id="SM00116">
    <property type="entry name" value="CBS"/>
    <property type="match status" value="2"/>
</dbReference>
<dbReference type="InterPro" id="IPR002328">
    <property type="entry name" value="ADH_Zn_CS"/>
</dbReference>
<feature type="transmembrane region" description="Helical" evidence="17">
    <location>
        <begin position="926"/>
        <end position="949"/>
    </location>
</feature>
<organism evidence="19 20">
    <name type="scientific">Trematosphaeria pertusa</name>
    <dbReference type="NCBI Taxonomy" id="390896"/>
    <lineage>
        <taxon>Eukaryota</taxon>
        <taxon>Fungi</taxon>
        <taxon>Dikarya</taxon>
        <taxon>Ascomycota</taxon>
        <taxon>Pezizomycotina</taxon>
        <taxon>Dothideomycetes</taxon>
        <taxon>Pleosporomycetidae</taxon>
        <taxon>Pleosporales</taxon>
        <taxon>Massarineae</taxon>
        <taxon>Trematosphaeriaceae</taxon>
        <taxon>Trematosphaeria</taxon>
    </lineage>
</organism>
<dbReference type="GO" id="GO:0008270">
    <property type="term" value="F:zinc ion binding"/>
    <property type="evidence" value="ECO:0007669"/>
    <property type="project" value="InterPro"/>
</dbReference>
<dbReference type="SUPFAM" id="SSF50129">
    <property type="entry name" value="GroES-like"/>
    <property type="match status" value="1"/>
</dbReference>
<evidence type="ECO:0000256" key="8">
    <source>
        <dbReference type="ARBA" id="ARBA00022989"/>
    </source>
</evidence>
<keyword evidence="10" id="KW-0520">NAD</keyword>
<keyword evidence="12 17" id="KW-0472">Membrane</keyword>
<dbReference type="Gene3D" id="3.90.180.10">
    <property type="entry name" value="Medium-chain alcohol dehydrogenases, catalytic domain"/>
    <property type="match status" value="1"/>
</dbReference>
<feature type="region of interest" description="Disordered" evidence="16">
    <location>
        <begin position="445"/>
        <end position="477"/>
    </location>
</feature>
<evidence type="ECO:0000256" key="16">
    <source>
        <dbReference type="SAM" id="MobiDB-lite"/>
    </source>
</evidence>
<dbReference type="Pfam" id="PF08240">
    <property type="entry name" value="ADH_N"/>
    <property type="match status" value="1"/>
</dbReference>
<keyword evidence="13" id="KW-0868">Chloride</keyword>
<dbReference type="PRINTS" id="PR00762">
    <property type="entry name" value="CLCHANNEL"/>
</dbReference>
<dbReference type="InterPro" id="IPR014743">
    <property type="entry name" value="Cl-channel_core"/>
</dbReference>
<dbReference type="GO" id="GO:0018455">
    <property type="term" value="F:alcohol dehydrogenase [NAD(P)+] activity"/>
    <property type="evidence" value="ECO:0007669"/>
    <property type="project" value="UniProtKB-ARBA"/>
</dbReference>
<dbReference type="PROSITE" id="PS51371">
    <property type="entry name" value="CBS"/>
    <property type="match status" value="2"/>
</dbReference>
<dbReference type="Pfam" id="PF00654">
    <property type="entry name" value="Voltage_CLC"/>
    <property type="match status" value="1"/>
</dbReference>
<feature type="domain" description="CBS" evidence="18">
    <location>
        <begin position="1178"/>
        <end position="1236"/>
    </location>
</feature>
<feature type="transmembrane region" description="Helical" evidence="17">
    <location>
        <begin position="728"/>
        <end position="744"/>
    </location>
</feature>
<dbReference type="OrthoDB" id="44789at2759"/>
<gene>
    <name evidence="19" type="ORF">BU26DRAFT_531636</name>
</gene>
<feature type="transmembrane region" description="Helical" evidence="17">
    <location>
        <begin position="568"/>
        <end position="586"/>
    </location>
</feature>
<keyword evidence="9" id="KW-0560">Oxidoreductase</keyword>
<sequence length="1331" mass="144574">MADTKAPVFEIPKMCKAGVVVNEGPDFHVEVQELPVPEIKPHEVLIKLNATGICHSDIHFMVNDWALPKMSDLGTKCAGHEGAGVIVKVGDAVKSLKPGMRAGYKPIQDTCGVCELCRTDKECYCPNAVMTGLMVDGSYKQYIVSPERYTTIIPDGVSDFIAGPIMCSASTIYTSIKESGLRPGDWAVFPGAGGGVGMQGLQLAKAMGLRPVAIDTGEDKKKLCLETAGAEHFIDFKTVSNVAEEVIRICDGIGAHAVFVTAVQTYPSSLTYLGGRIGGKVMCIGLPPAGSLHIDVDPNQMCFKKQGVQGTLVSSMADVDQTLQFAKRGLLKPIYTVYPLSKFDEAVQKLRRGEIAGRAVVDFNSEICSSRCQEVHAKGMSSSSSSQSAHGQAEASSSRSNANRQPTVEDEIGEEEGLLSEDPLEHTLPEQISFKRKQKAAASSPFGIPRFFSSPAGTPSNRNSPLPRPPQSRLQQLRTNPHANDSTELILNYLDTPGDAGTNLQDAKDANGLDWYVEGPGRRVGYDDLTAIDWIFEYAKERQRLRYLYTGASGILGYIKQIADASQIWLILIAAGILSGGIAAFIDVASDWLGDLKTGYCNHQDGDMDGDGKFYLNKGFCCWGYSEYSQCSDWHPWSSALGISSKGGGWIVEYIFFVVFSIIFAACASILVREFSTYAKHSGIAEIKTVLGGFVIRRFLGGWTLLVKTLGLCLAVASGLWLGKEGPLVHVACCCANLFMKLFHNVNDNEARKREVLSAAAAAGISVAFGSPIGGVLFSLEQLSYYFPDKTMWQSFVCAMVAAVTLQAFNPFRSGKLVMYQVTYHSGWHDFELVPFAFLGILGGLYGGLFTKLNMRVAEWRKQRTYLKGPVTEVVVVAFITAMINYPIKFMRAQASELVYFLFAECVDLSEDTLGLCKAGKANTGVIALLLISAGLGIILASFTFGLQIPAGIILPSMAIGGLYGRAVGLTVQVVQQAWPSLFVFGSCEPDVPCVTPGTYAIIGAASALGGATRMTVSIVVIMFELTGALTYVLPIMIAVMIGKWIGDAISPRGIYESWIRFNGYPFLDNRDDNGSSVPDVPAAQVMTRIDDLIVITATGHTIESLRKLLAQHRFRGFPVIDNPRDALLLGYISRTELAYALSAALSAPRNLSDDTEAYFSHQPLSDPTTSLDLRPWMDQTPITLNAKASFQLTVSMFQKLGLRYVLFVDRGTLKGLLTKKDVWFVLNGMDESEDAGAGVGRGALREQPEDEGSEERGLLASPADEDGSLRDSEGLRNDRYIHRKRGEINGNRGEQQLRGLAMYLSIRATGFRLSKSTEYAKQLPLPAPWS</sequence>
<dbReference type="FunFam" id="3.40.50.720:FF:000039">
    <property type="entry name" value="Alcohol dehydrogenase AdhP"/>
    <property type="match status" value="1"/>
</dbReference>
<feature type="transmembrane region" description="Helical" evidence="17">
    <location>
        <begin position="654"/>
        <end position="672"/>
    </location>
</feature>
<dbReference type="CDD" id="cd03684">
    <property type="entry name" value="ClC_3_like"/>
    <property type="match status" value="1"/>
</dbReference>
<feature type="compositionally biased region" description="Low complexity" evidence="16">
    <location>
        <begin position="459"/>
        <end position="477"/>
    </location>
</feature>
<evidence type="ECO:0000256" key="4">
    <source>
        <dbReference type="ARBA" id="ARBA00022448"/>
    </source>
</evidence>
<comment type="cofactor">
    <cofactor evidence="1 15">
        <name>Zn(2+)</name>
        <dbReference type="ChEBI" id="CHEBI:29105"/>
    </cofactor>
</comment>
<dbReference type="SUPFAM" id="SSF81340">
    <property type="entry name" value="Clc chloride channel"/>
    <property type="match status" value="1"/>
</dbReference>
<dbReference type="PANTHER" id="PTHR45711">
    <property type="entry name" value="CHLORIDE CHANNEL PROTEIN"/>
    <property type="match status" value="1"/>
</dbReference>
<dbReference type="Gene3D" id="3.10.580.10">
    <property type="entry name" value="CBS-domain"/>
    <property type="match status" value="1"/>
</dbReference>
<evidence type="ECO:0000256" key="11">
    <source>
        <dbReference type="ARBA" id="ARBA00023065"/>
    </source>
</evidence>
<comment type="similarity">
    <text evidence="3 15">Belongs to the zinc-containing alcohol dehydrogenase family.</text>
</comment>
<dbReference type="Gene3D" id="1.10.3080.10">
    <property type="entry name" value="Clc chloride channel"/>
    <property type="match status" value="1"/>
</dbReference>
<dbReference type="SMART" id="SM00829">
    <property type="entry name" value="PKS_ER"/>
    <property type="match status" value="1"/>
</dbReference>
<feature type="compositionally biased region" description="Basic and acidic residues" evidence="16">
    <location>
        <begin position="1268"/>
        <end position="1277"/>
    </location>
</feature>
<dbReference type="Pfam" id="PF00107">
    <property type="entry name" value="ADH_zinc_N"/>
    <property type="match status" value="1"/>
</dbReference>
<keyword evidence="4" id="KW-0813">Transport</keyword>
<feature type="domain" description="CBS" evidence="18">
    <location>
        <begin position="1087"/>
        <end position="1148"/>
    </location>
</feature>
<keyword evidence="6 15" id="KW-0479">Metal-binding</keyword>
<dbReference type="CDD" id="cd08297">
    <property type="entry name" value="CAD3"/>
    <property type="match status" value="1"/>
</dbReference>
<keyword evidence="20" id="KW-1185">Reference proteome</keyword>
<proteinExistence type="inferred from homology"/>
<feature type="transmembrane region" description="Helical" evidence="17">
    <location>
        <begin position="756"/>
        <end position="780"/>
    </location>
</feature>
<feature type="region of interest" description="Disordered" evidence="16">
    <location>
        <begin position="1235"/>
        <end position="1277"/>
    </location>
</feature>
<evidence type="ECO:0000256" key="15">
    <source>
        <dbReference type="RuleBase" id="RU361277"/>
    </source>
</evidence>
<dbReference type="GO" id="GO:0005794">
    <property type="term" value="C:Golgi apparatus"/>
    <property type="evidence" value="ECO:0007669"/>
    <property type="project" value="TreeGrafter"/>
</dbReference>
<dbReference type="EMBL" id="ML987196">
    <property type="protein sequence ID" value="KAF2248273.1"/>
    <property type="molecule type" value="Genomic_DNA"/>
</dbReference>
<dbReference type="GO" id="GO:0005247">
    <property type="term" value="F:voltage-gated chloride channel activity"/>
    <property type="evidence" value="ECO:0007669"/>
    <property type="project" value="TreeGrafter"/>
</dbReference>
<evidence type="ECO:0000256" key="10">
    <source>
        <dbReference type="ARBA" id="ARBA00023027"/>
    </source>
</evidence>
<dbReference type="GO" id="GO:0005769">
    <property type="term" value="C:early endosome"/>
    <property type="evidence" value="ECO:0007669"/>
    <property type="project" value="TreeGrafter"/>
</dbReference>
<dbReference type="InterPro" id="IPR000644">
    <property type="entry name" value="CBS_dom"/>
</dbReference>
<dbReference type="CDD" id="cd04591">
    <property type="entry name" value="CBS_pair_voltage-gated_CLC_euk_bac"/>
    <property type="match status" value="1"/>
</dbReference>
<evidence type="ECO:0000256" key="1">
    <source>
        <dbReference type="ARBA" id="ARBA00001947"/>
    </source>
</evidence>
<dbReference type="GO" id="GO:0005886">
    <property type="term" value="C:plasma membrane"/>
    <property type="evidence" value="ECO:0007669"/>
    <property type="project" value="TreeGrafter"/>
</dbReference>
<evidence type="ECO:0000256" key="12">
    <source>
        <dbReference type="ARBA" id="ARBA00023136"/>
    </source>
</evidence>
<reference evidence="19" key="1">
    <citation type="journal article" date="2020" name="Stud. Mycol.">
        <title>101 Dothideomycetes genomes: a test case for predicting lifestyles and emergence of pathogens.</title>
        <authorList>
            <person name="Haridas S."/>
            <person name="Albert R."/>
            <person name="Binder M."/>
            <person name="Bloem J."/>
            <person name="Labutti K."/>
            <person name="Salamov A."/>
            <person name="Andreopoulos B."/>
            <person name="Baker S."/>
            <person name="Barry K."/>
            <person name="Bills G."/>
            <person name="Bluhm B."/>
            <person name="Cannon C."/>
            <person name="Castanera R."/>
            <person name="Culley D."/>
            <person name="Daum C."/>
            <person name="Ezra D."/>
            <person name="Gonzalez J."/>
            <person name="Henrissat B."/>
            <person name="Kuo A."/>
            <person name="Liang C."/>
            <person name="Lipzen A."/>
            <person name="Lutzoni F."/>
            <person name="Magnuson J."/>
            <person name="Mondo S."/>
            <person name="Nolan M."/>
            <person name="Ohm R."/>
            <person name="Pangilinan J."/>
            <person name="Park H.-J."/>
            <person name="Ramirez L."/>
            <person name="Alfaro M."/>
            <person name="Sun H."/>
            <person name="Tritt A."/>
            <person name="Yoshinaga Y."/>
            <person name="Zwiers L.-H."/>
            <person name="Turgeon B."/>
            <person name="Goodwin S."/>
            <person name="Spatafora J."/>
            <person name="Crous P."/>
            <person name="Grigoriev I."/>
        </authorList>
    </citation>
    <scope>NUCLEOTIDE SEQUENCE</scope>
    <source>
        <strain evidence="19">CBS 122368</strain>
    </source>
</reference>
<evidence type="ECO:0000256" key="6">
    <source>
        <dbReference type="ARBA" id="ARBA00022723"/>
    </source>
</evidence>
<dbReference type="InterPro" id="IPR036291">
    <property type="entry name" value="NAD(P)-bd_dom_sf"/>
</dbReference>
<feature type="region of interest" description="Disordered" evidence="16">
    <location>
        <begin position="379"/>
        <end position="425"/>
    </location>
</feature>
<keyword evidence="14" id="KW-0129">CBS domain</keyword>
<evidence type="ECO:0000256" key="2">
    <source>
        <dbReference type="ARBA" id="ARBA00004141"/>
    </source>
</evidence>
<dbReference type="Proteomes" id="UP000800094">
    <property type="component" value="Unassembled WGS sequence"/>
</dbReference>
<feature type="transmembrane region" description="Helical" evidence="17">
    <location>
        <begin position="871"/>
        <end position="888"/>
    </location>
</feature>
<accession>A0A6A6IFH8</accession>
<evidence type="ECO:0000313" key="20">
    <source>
        <dbReference type="Proteomes" id="UP000800094"/>
    </source>
</evidence>
<keyword evidence="7 15" id="KW-0862">Zinc</keyword>
<dbReference type="InterPro" id="IPR013149">
    <property type="entry name" value="ADH-like_C"/>
</dbReference>
<comment type="subcellular location">
    <subcellularLocation>
        <location evidence="2">Membrane</location>
        <topology evidence="2">Multi-pass membrane protein</topology>
    </subcellularLocation>
</comment>
<evidence type="ECO:0000259" key="18">
    <source>
        <dbReference type="PROSITE" id="PS51371"/>
    </source>
</evidence>
<dbReference type="RefSeq" id="XP_033683277.1">
    <property type="nucleotide sequence ID" value="XM_033831042.1"/>
</dbReference>
<dbReference type="InterPro" id="IPR013154">
    <property type="entry name" value="ADH-like_N"/>
</dbReference>
<dbReference type="InterPro" id="IPR020843">
    <property type="entry name" value="ER"/>
</dbReference>
<feature type="compositionally biased region" description="Acidic residues" evidence="16">
    <location>
        <begin position="408"/>
        <end position="419"/>
    </location>
</feature>
<feature type="compositionally biased region" description="Low complexity" evidence="16">
    <location>
        <begin position="381"/>
        <end position="404"/>
    </location>
</feature>
<dbReference type="PROSITE" id="PS00059">
    <property type="entry name" value="ADH_ZINC"/>
    <property type="match status" value="1"/>
</dbReference>
<keyword evidence="8 17" id="KW-1133">Transmembrane helix</keyword>
<evidence type="ECO:0000256" key="9">
    <source>
        <dbReference type="ARBA" id="ARBA00023002"/>
    </source>
</evidence>
<dbReference type="GeneID" id="54584372"/>
<dbReference type="InterPro" id="IPR001807">
    <property type="entry name" value="ClC"/>
</dbReference>
<evidence type="ECO:0000256" key="7">
    <source>
        <dbReference type="ARBA" id="ARBA00022833"/>
    </source>
</evidence>
<evidence type="ECO:0000313" key="19">
    <source>
        <dbReference type="EMBL" id="KAF2248273.1"/>
    </source>
</evidence>
<evidence type="ECO:0000256" key="14">
    <source>
        <dbReference type="PROSITE-ProRule" id="PRU00703"/>
    </source>
</evidence>
<dbReference type="PANTHER" id="PTHR45711:SF6">
    <property type="entry name" value="CHLORIDE CHANNEL PROTEIN"/>
    <property type="match status" value="1"/>
</dbReference>
<dbReference type="SUPFAM" id="SSF54631">
    <property type="entry name" value="CBS-domain pair"/>
    <property type="match status" value="1"/>
</dbReference>